<proteinExistence type="predicted"/>
<dbReference type="Proteomes" id="UP000694393">
    <property type="component" value="Unplaced"/>
</dbReference>
<name>A0A8C8S4W8_9SAUR</name>
<feature type="transmembrane region" description="Helical" evidence="1">
    <location>
        <begin position="47"/>
        <end position="70"/>
    </location>
</feature>
<evidence type="ECO:0000313" key="2">
    <source>
        <dbReference type="Ensembl" id="ENSPCEP00000014861.1"/>
    </source>
</evidence>
<dbReference type="InterPro" id="IPR022316">
    <property type="entry name" value="TNFR_12"/>
</dbReference>
<dbReference type="GO" id="GO:2001238">
    <property type="term" value="P:positive regulation of extrinsic apoptotic signaling pathway"/>
    <property type="evidence" value="ECO:0007669"/>
    <property type="project" value="TreeGrafter"/>
</dbReference>
<dbReference type="PRINTS" id="PR01962">
    <property type="entry name" value="TNFACTORR12"/>
</dbReference>
<keyword evidence="1" id="KW-1133">Transmembrane helix</keyword>
<protein>
    <recommendedName>
        <fullName evidence="4">Tumor necrosis factor receptor superfamily member 12A</fullName>
    </recommendedName>
</protein>
<evidence type="ECO:0008006" key="4">
    <source>
        <dbReference type="Google" id="ProtNLM"/>
    </source>
</evidence>
<accession>A0A8C8S4W8</accession>
<evidence type="ECO:0000256" key="1">
    <source>
        <dbReference type="SAM" id="Phobius"/>
    </source>
</evidence>
<dbReference type="GO" id="GO:0005886">
    <property type="term" value="C:plasma membrane"/>
    <property type="evidence" value="ECO:0007669"/>
    <property type="project" value="InterPro"/>
</dbReference>
<dbReference type="PANTHER" id="PTHR32037:SF2">
    <property type="entry name" value="TUMOR NECROSIS FACTOR RECEPTOR SUPERFAMILY MEMBER 12A"/>
    <property type="match status" value="1"/>
</dbReference>
<dbReference type="AlphaFoldDB" id="A0A8C8S4W8"/>
<dbReference type="Gene3D" id="4.10.400.20">
    <property type="match status" value="1"/>
</dbReference>
<sequence>MSRGSLCPGGHSWSLDLDKCMDCAICLQRTKNDFCAKCKHRPQDSRLWLAVGGAVGGVVVLSVVVGALLWTHCRRREQFTSE</sequence>
<keyword evidence="1" id="KW-0472">Membrane</keyword>
<organism evidence="2 3">
    <name type="scientific">Pelusios castaneus</name>
    <name type="common">West African mud turtle</name>
    <dbReference type="NCBI Taxonomy" id="367368"/>
    <lineage>
        <taxon>Eukaryota</taxon>
        <taxon>Metazoa</taxon>
        <taxon>Chordata</taxon>
        <taxon>Craniata</taxon>
        <taxon>Vertebrata</taxon>
        <taxon>Euteleostomi</taxon>
        <taxon>Archelosauria</taxon>
        <taxon>Testudinata</taxon>
        <taxon>Testudines</taxon>
        <taxon>Pleurodira</taxon>
        <taxon>Pelomedusidae</taxon>
        <taxon>Pelusios</taxon>
    </lineage>
</organism>
<dbReference type="Ensembl" id="ENSPCET00000015390.1">
    <property type="protein sequence ID" value="ENSPCEP00000014861.1"/>
    <property type="gene ID" value="ENSPCEG00000011753.1"/>
</dbReference>
<dbReference type="PANTHER" id="PTHR32037">
    <property type="entry name" value="TUMOR NECROSIS FACTOR RECEPTOR SUPERFAMILY MEMBER 12A"/>
    <property type="match status" value="1"/>
</dbReference>
<reference evidence="2" key="1">
    <citation type="submission" date="2025-08" db="UniProtKB">
        <authorList>
            <consortium name="Ensembl"/>
        </authorList>
    </citation>
    <scope>IDENTIFICATION</scope>
</reference>
<keyword evidence="1" id="KW-0812">Transmembrane</keyword>
<evidence type="ECO:0000313" key="3">
    <source>
        <dbReference type="Proteomes" id="UP000694393"/>
    </source>
</evidence>
<keyword evidence="3" id="KW-1185">Reference proteome</keyword>
<reference evidence="2" key="2">
    <citation type="submission" date="2025-09" db="UniProtKB">
        <authorList>
            <consortium name="Ensembl"/>
        </authorList>
    </citation>
    <scope>IDENTIFICATION</scope>
</reference>
<dbReference type="Pfam" id="PF12191">
    <property type="entry name" value="stn_TNFRSF12A"/>
    <property type="match status" value="1"/>
</dbReference>